<evidence type="ECO:0000259" key="5">
    <source>
        <dbReference type="Pfam" id="PF01850"/>
    </source>
</evidence>
<evidence type="ECO:0000256" key="2">
    <source>
        <dbReference type="ARBA" id="ARBA00022723"/>
    </source>
</evidence>
<name>A0A328HMJ5_ARTGO</name>
<keyword evidence="1" id="KW-0540">Nuclease</keyword>
<keyword evidence="4" id="KW-0460">Magnesium</keyword>
<keyword evidence="2" id="KW-0479">Metal-binding</keyword>
<dbReference type="Gene3D" id="3.40.50.1010">
    <property type="entry name" value="5'-nuclease"/>
    <property type="match status" value="1"/>
</dbReference>
<reference evidence="6 7" key="1">
    <citation type="submission" date="2018-04" db="EMBL/GenBank/DDBJ databases">
        <title>Bacteria isolated from cave deposits of Manipur.</title>
        <authorList>
            <person name="Sahoo D."/>
            <person name="Sarangthem I."/>
            <person name="Nandeibam J."/>
        </authorList>
    </citation>
    <scope>NUCLEOTIDE SEQUENCE [LARGE SCALE GENOMIC DNA]</scope>
    <source>
        <strain evidence="7">mrc11</strain>
    </source>
</reference>
<keyword evidence="3" id="KW-0378">Hydrolase</keyword>
<feature type="domain" description="PIN" evidence="5">
    <location>
        <begin position="3"/>
        <end position="114"/>
    </location>
</feature>
<dbReference type="AlphaFoldDB" id="A0A328HMJ5"/>
<evidence type="ECO:0000313" key="6">
    <source>
        <dbReference type="EMBL" id="RAM38263.1"/>
    </source>
</evidence>
<protein>
    <submittedName>
        <fullName evidence="6">VapC toxin family PIN domain ribonuclease</fullName>
    </submittedName>
</protein>
<dbReference type="EMBL" id="QLNP01000062">
    <property type="protein sequence ID" value="RAM38263.1"/>
    <property type="molecule type" value="Genomic_DNA"/>
</dbReference>
<dbReference type="GO" id="GO:0004518">
    <property type="term" value="F:nuclease activity"/>
    <property type="evidence" value="ECO:0007669"/>
    <property type="project" value="UniProtKB-KW"/>
</dbReference>
<dbReference type="InterPro" id="IPR029060">
    <property type="entry name" value="PIN-like_dom_sf"/>
</dbReference>
<comment type="caution">
    <text evidence="6">The sequence shown here is derived from an EMBL/GenBank/DDBJ whole genome shotgun (WGS) entry which is preliminary data.</text>
</comment>
<dbReference type="RefSeq" id="WP_111902732.1">
    <property type="nucleotide sequence ID" value="NZ_QLNP01000062.1"/>
</dbReference>
<dbReference type="CDD" id="cd09874">
    <property type="entry name" value="PIN_MT3492-like"/>
    <property type="match status" value="1"/>
</dbReference>
<evidence type="ECO:0000256" key="1">
    <source>
        <dbReference type="ARBA" id="ARBA00022722"/>
    </source>
</evidence>
<dbReference type="GO" id="GO:0016787">
    <property type="term" value="F:hydrolase activity"/>
    <property type="evidence" value="ECO:0007669"/>
    <property type="project" value="UniProtKB-KW"/>
</dbReference>
<evidence type="ECO:0000256" key="3">
    <source>
        <dbReference type="ARBA" id="ARBA00022801"/>
    </source>
</evidence>
<evidence type="ECO:0000313" key="7">
    <source>
        <dbReference type="Proteomes" id="UP000249166"/>
    </source>
</evidence>
<gene>
    <name evidence="6" type="ORF">DBZ45_04390</name>
</gene>
<dbReference type="Proteomes" id="UP000249166">
    <property type="component" value="Unassembled WGS sequence"/>
</dbReference>
<organism evidence="6 7">
    <name type="scientific">Arthrobacter globiformis</name>
    <dbReference type="NCBI Taxonomy" id="1665"/>
    <lineage>
        <taxon>Bacteria</taxon>
        <taxon>Bacillati</taxon>
        <taxon>Actinomycetota</taxon>
        <taxon>Actinomycetes</taxon>
        <taxon>Micrococcales</taxon>
        <taxon>Micrococcaceae</taxon>
        <taxon>Arthrobacter</taxon>
    </lineage>
</organism>
<proteinExistence type="predicted"/>
<accession>A0A328HMJ5</accession>
<evidence type="ECO:0000256" key="4">
    <source>
        <dbReference type="ARBA" id="ARBA00022842"/>
    </source>
</evidence>
<dbReference type="InterPro" id="IPR002716">
    <property type="entry name" value="PIN_dom"/>
</dbReference>
<dbReference type="GO" id="GO:0046872">
    <property type="term" value="F:metal ion binding"/>
    <property type="evidence" value="ECO:0007669"/>
    <property type="project" value="UniProtKB-KW"/>
</dbReference>
<sequence>MIIYVDTSGALKLAVEEPDSSAVAEYLATAAHRGDRLVASMLLYTELHCAGKRRQLPSELINRVLNRINLVDLARSDLMYAAAMPGKLRSADAIHLAAAIRLQVDALIAYDVELITAASDAGLNALSPGKN</sequence>
<dbReference type="Pfam" id="PF01850">
    <property type="entry name" value="PIN"/>
    <property type="match status" value="1"/>
</dbReference>
<dbReference type="OrthoDB" id="1525146at2"/>
<dbReference type="SUPFAM" id="SSF88723">
    <property type="entry name" value="PIN domain-like"/>
    <property type="match status" value="1"/>
</dbReference>